<evidence type="ECO:0000256" key="15">
    <source>
        <dbReference type="RuleBase" id="RU003318"/>
    </source>
</evidence>
<dbReference type="GO" id="GO:0098858">
    <property type="term" value="C:actin-based cell projection"/>
    <property type="evidence" value="ECO:0007669"/>
    <property type="project" value="UniProtKB-ARBA"/>
</dbReference>
<keyword evidence="11 14" id="KW-1015">Disulfide bond</keyword>
<feature type="chain" id="PRO_5043651499" description="Neural-cadherin" evidence="18">
    <location>
        <begin position="21"/>
        <end position="2965"/>
    </location>
</feature>
<dbReference type="CDD" id="cd11304">
    <property type="entry name" value="Cadherin_repeat"/>
    <property type="match status" value="17"/>
</dbReference>
<feature type="domain" description="Cadherin" evidence="21">
    <location>
        <begin position="635"/>
        <end position="734"/>
    </location>
</feature>
<comment type="function">
    <text evidence="16">Cadherins are calcium-dependent cell adhesion proteins.</text>
</comment>
<dbReference type="InterPro" id="IPR000742">
    <property type="entry name" value="EGF"/>
</dbReference>
<dbReference type="Pfam" id="PF02210">
    <property type="entry name" value="Laminin_G_2"/>
    <property type="match status" value="2"/>
</dbReference>
<dbReference type="FunFam" id="2.60.40.60:FF:000199">
    <property type="entry name" value="neural-cadherin isoform X1"/>
    <property type="match status" value="1"/>
</dbReference>
<dbReference type="Pfam" id="PF24811">
    <property type="entry name" value="Ig_Shg"/>
    <property type="match status" value="1"/>
</dbReference>
<feature type="domain" description="Cadherin" evidence="21">
    <location>
        <begin position="1072"/>
        <end position="1174"/>
    </location>
</feature>
<evidence type="ECO:0000313" key="22">
    <source>
        <dbReference type="EMBL" id="CAL1293489.1"/>
    </source>
</evidence>
<feature type="domain" description="Cadherin" evidence="21">
    <location>
        <begin position="1504"/>
        <end position="1614"/>
    </location>
</feature>
<dbReference type="InterPro" id="IPR026823">
    <property type="entry name" value="cEGF"/>
</dbReference>
<feature type="domain" description="EGF-like" evidence="20">
    <location>
        <begin position="2217"/>
        <end position="2255"/>
    </location>
</feature>
<feature type="domain" description="Cadherin" evidence="21">
    <location>
        <begin position="1289"/>
        <end position="1388"/>
    </location>
</feature>
<dbReference type="InterPro" id="IPR020894">
    <property type="entry name" value="Cadherin_CS"/>
</dbReference>
<evidence type="ECO:0000256" key="7">
    <source>
        <dbReference type="ARBA" id="ARBA00022837"/>
    </source>
</evidence>
<dbReference type="InterPro" id="IPR000233">
    <property type="entry name" value="Cadherin_Y-type_LIR"/>
</dbReference>
<evidence type="ECO:0008006" key="24">
    <source>
        <dbReference type="Google" id="ProtNLM"/>
    </source>
</evidence>
<dbReference type="GO" id="GO:0000902">
    <property type="term" value="P:cell morphogenesis"/>
    <property type="evidence" value="ECO:0007669"/>
    <property type="project" value="UniProtKB-ARBA"/>
</dbReference>
<evidence type="ECO:0000256" key="18">
    <source>
        <dbReference type="SAM" id="SignalP"/>
    </source>
</evidence>
<dbReference type="Pfam" id="PF00028">
    <property type="entry name" value="Cadherin"/>
    <property type="match status" value="13"/>
</dbReference>
<evidence type="ECO:0000256" key="16">
    <source>
        <dbReference type="RuleBase" id="RU004357"/>
    </source>
</evidence>
<dbReference type="GO" id="GO:0048589">
    <property type="term" value="P:developmental growth"/>
    <property type="evidence" value="ECO:0007669"/>
    <property type="project" value="UniProtKB-ARBA"/>
</dbReference>
<dbReference type="PROSITE" id="PS50026">
    <property type="entry name" value="EGF_3"/>
    <property type="match status" value="3"/>
</dbReference>
<dbReference type="InterPro" id="IPR039808">
    <property type="entry name" value="Cadherin"/>
</dbReference>
<evidence type="ECO:0000256" key="11">
    <source>
        <dbReference type="ARBA" id="ARBA00023157"/>
    </source>
</evidence>
<keyword evidence="10 17" id="KW-0472">Membrane</keyword>
<feature type="domain" description="Cadherin" evidence="21">
    <location>
        <begin position="846"/>
        <end position="954"/>
    </location>
</feature>
<evidence type="ECO:0000259" key="19">
    <source>
        <dbReference type="PROSITE" id="PS50025"/>
    </source>
</evidence>
<dbReference type="Gene3D" id="2.10.25.10">
    <property type="entry name" value="Laminin"/>
    <property type="match status" value="4"/>
</dbReference>
<dbReference type="GO" id="GO:0045296">
    <property type="term" value="F:cadherin binding"/>
    <property type="evidence" value="ECO:0007669"/>
    <property type="project" value="TreeGrafter"/>
</dbReference>
<dbReference type="PROSITE" id="PS50268">
    <property type="entry name" value="CADHERIN_2"/>
    <property type="match status" value="17"/>
</dbReference>
<dbReference type="GO" id="GO:0009887">
    <property type="term" value="P:animal organ morphogenesis"/>
    <property type="evidence" value="ECO:0007669"/>
    <property type="project" value="UniProtKB-ARBA"/>
</dbReference>
<dbReference type="FunFam" id="2.60.40.60:FF:000192">
    <property type="entry name" value="neural-cadherin isoform X8"/>
    <property type="match status" value="1"/>
</dbReference>
<sequence length="2965" mass="332733">MISISRHLLTLILLVIPAFAVVKISVPHDIQPGYSIKKLHSEGQINLIENEVSPHFTLLSDGSLISTTKLSHLAGRQIELVIQEERENGTIFQPFVIHVRNRRKMLSFPKPEYHGYIYENELPNCVVKIGEPLTVLNPIGNVTYSLVSSEHFYIFKKDDSLLLLSAKELDRESQKLHLLSLNATDSDGSVASTSIKIYVKDINDNAPVFHKSQYKWNVPLDIPVYSRVGVVKATDADGDKVVYAFANGNKYPFVIVPQTGEILLGGGLEPRLYELMVLANDNRDPKLYSEPVPVTVLVDQLEVSDTRQSEQPLKRQKRAVRQTRTYEHFLESDGSTPGKVMFRLDSVHPDEVFSLENESRWIDVDHNGDVKVKEPWDYEQLEREKTIDFWVEVRAPQQPEADRQRIIIHVQDANDENPYFINRPMPMQAVVQLNAPSGTSVFKLQARDPDLDSNIHYYLVRDRTGGRFEVDEISGEVRTVGNEPFNLDQEYVIYVKAEDLNGMKVTGKEQSTGEERLSIIGGKRPPQFYMQSYSATISENKKKDSEIIQVKAMSFANRQIRYILGTKGQGAGTFIIGPTDGIVKLAKDLDYEDLRQPKKYSLQITAAEDSGGFQTSVELTIDVTDVNDNPPRFEVPDYQAYGVPEDVPIGTSILQVSATDADSGKNADIVYSLDKDDFTIDSRGVVFSNKRLDADIVNTYELTVRAVDKGEPALTGTATVRVYTENRNDEAPKFSQDVYTPSVDENAGPNTLVTTVVASDIDGDNVIFGFSDGNTKSGMFEIERRTGVIRLIDGSIHLDKDKYELNVTAKDDGACCKNGAQSTHTSTALVVVFITDVNDNKPVFEQCDSYNPKVEENAESGTFVIKVQATDQDKGYNGQVRYSVVQQPNQSGTKFIVDEITGELRTNKVFNREGEDGRYVSVTLKATDRGNPPLEGVCSFKVEIADVNDNAPLFHRSEYHENIKQDTPVGNNVLRVAASDEDADNNGVVVYSLFPRSVDDEGYFEINPESGWIRLKKPLDREQYFLRAEATDKGVPALKSSVNVIIEVVDRKNNPPVWDQPIYGPIFVFENVQRDMKIAALKARSGIPDNPKVIYTIIKGGTEQTNGKDTFYLKQYEEGEETWAGIFVNYALDYEKVQQYNLTVRAENAGAQQLASEATVYILLKDVNDEIPLFVKQEQETVLEGMPIGTKVTQIRAVDKDGTYPNNKVYYSIESKDDGDKFRIDRETGEIFTKEVFDREERQTYVIIVKAEDGAPSARPNVPAPEPNSVTKYIRIGIGDKNDNPPYFEQASYEAEVNEDEDIQHTVITVTAKDKDESSRIRYEITAGNIGGAFAVKNETGAIYVASPLDYETRKFYNLTLVASDTLFENSTTVIIKVKDINDLPPKFSQSLYQTHILEEDSDGLPKRILKVHATDGDLDRNSEILYFLTGQGIEERVENSKFAINDTSGEIYVLKPLDRDLPHGRSQWRFTVYATDEGGKGLVGYADVLVNLKDINDNAPFFPQAIYTGNVTENGTAGMTVMTMTATDYDDPNEGTNAKLKYTIEQNQVNENHELIFAIDQDTGVISTAVCCLDREAISEYTIKVVATDGGGLQGTGTATIKVKDINDMPPVFTKKEWYVQVDETEGDDIPELPILVVSVKDEDLLETNRFSYKVINNTFGADKFTMVTNSDGTGSLKIAKPLDYEDPMQRYGFNITIQVSDHGGETSNTYHIDYSKVFIRLIDINDNPPEFTDPILKASVQENVTVGYVVKKFHARDPDQAGKSTVKYSIERSSDRRRQFKIDQQGMVTIQRSLDRETVNRHDIKILATDDGIPTRTATATLVVDVIDVNDNPPHFREDYRPVVMENTDPPVKVIELFAEDPDLPPDKKPWFKFQLDPNADKTIKDSFRVEFHKDGDNGKGSAEVWTRVKFDREQQKEYHVPIVIADSGVPSLTSTNTLTVIIGDENDNVMRPGEKDIFVYNYTGATKPTRPILIGRVHVEDADDWDLPDKVFYWKDNNKHPNFELDVETGAIFMKDLVSGGKYTLHFTVVDQKRSEEVTGIVYVTVKEIPEEAVFSSGSIRIAGHSDEDFIRIWDWKSKVQIESKYNKFRDILAKLLKVNKENVDIFTVLKHQDHPPITDIRFSAHGSPYYKASKLDGLIALHRKNIESIVGINITMVNIDECLYEDKCEDSCTNYLRVYGDRPATVNANRTSLVGVHAEVQAECTCGARDFSAIETCKARPKPCYNDGICSDKFGVINCTCREGFSGPQCQKTTRHFRGEGFAWFPPLQQCETSHFHIEFMTQNPNGLILYDGPMSEADPGEMVVQDFFSLELQNGSPRLLIDFGSGTTEIVIKVKTSLSDGGWHKLDVYWDRTIVRMVVDNCQSAVNRDLDPPVADRSSCEGSSTIKPFNEFLNVNGPLQLGGVKHPVLSSYKWNFAHTRKGFDGCIKNVIHNSEMYDLANVGESQGSTIGCPPAEEFCYPNRIDKFCLHGTCDGNFTSAKCVCFPGYEGERCDKKTQEKMFEQNSYIRYALTFNPGEYSNDIQLMFRTRQKQGELFRATSKHGREYLILEIRNRTLRFRFNLNHYRSSEQELWLPYVSVSDGQWHTVNVQRYGSTATIALDGGGGRRYNELLDHEDLHQELVIDTKSVIAGGDVQSVAPNINVVDNDYQEGCMNDIRLDSRYLPMENGSQFAFVYESRNVKSGCPSNNPCAGVFCPPPFICVDLWMLYECTCPKGFVVSLDGKSCIDDDECVSIRPCLNGGSCVNLPDGRGYECICPNGYFGIHCNAVREEKVMQLSVAAMALIIFCIFAVLILALVVIAYSRIRTHKPYDQKDIIDDVRENIIVYDDEGGGEDDMNAYDIKTLQIPIDGYGSPMGAKSGPEKGPVRDPHQWQAPPGVQPDVGDFIRDHQDKADMDINVPPFDDLRNYAYEGGGSSAGSLSSLASCTDDVDHDFEYLNGWGPRFQKLADMYGQGESEEE</sequence>
<dbReference type="PROSITE" id="PS01186">
    <property type="entry name" value="EGF_2"/>
    <property type="match status" value="4"/>
</dbReference>
<feature type="domain" description="Cadherin" evidence="21">
    <location>
        <begin position="331"/>
        <end position="420"/>
    </location>
</feature>
<feature type="disulfide bond" evidence="14">
    <location>
        <begin position="2743"/>
        <end position="2760"/>
    </location>
</feature>
<feature type="domain" description="Cadherin" evidence="21">
    <location>
        <begin position="955"/>
        <end position="1058"/>
    </location>
</feature>
<keyword evidence="2" id="KW-1003">Cell membrane</keyword>
<feature type="disulfide bond" evidence="14">
    <location>
        <begin position="2489"/>
        <end position="2498"/>
    </location>
</feature>
<feature type="domain" description="Cadherin" evidence="21">
    <location>
        <begin position="423"/>
        <end position="528"/>
    </location>
</feature>
<feature type="transmembrane region" description="Helical" evidence="17">
    <location>
        <begin position="2784"/>
        <end position="2807"/>
    </location>
</feature>
<feature type="domain" description="EGF-like" evidence="20">
    <location>
        <begin position="2733"/>
        <end position="2772"/>
    </location>
</feature>
<dbReference type="PROSITE" id="PS00022">
    <property type="entry name" value="EGF_1"/>
    <property type="match status" value="3"/>
</dbReference>
<feature type="domain" description="Cadherin" evidence="21">
    <location>
        <begin position="735"/>
        <end position="844"/>
    </location>
</feature>
<dbReference type="SUPFAM" id="SSF57196">
    <property type="entry name" value="EGF/Laminin"/>
    <property type="match status" value="2"/>
</dbReference>
<dbReference type="GO" id="GO:0044331">
    <property type="term" value="P:cell-cell adhesion mediated by cadherin"/>
    <property type="evidence" value="ECO:0007669"/>
    <property type="project" value="UniProtKB-ARBA"/>
</dbReference>
<dbReference type="SMART" id="SM00112">
    <property type="entry name" value="CA"/>
    <property type="match status" value="17"/>
</dbReference>
<dbReference type="CDD" id="cd00054">
    <property type="entry name" value="EGF_CA"/>
    <property type="match status" value="2"/>
</dbReference>
<dbReference type="FunFam" id="2.60.40.60:FF:000032">
    <property type="entry name" value="FAT atypical cadherin 1"/>
    <property type="match status" value="1"/>
</dbReference>
<dbReference type="GO" id="GO:0016342">
    <property type="term" value="C:catenin complex"/>
    <property type="evidence" value="ECO:0007669"/>
    <property type="project" value="TreeGrafter"/>
</dbReference>
<dbReference type="SMART" id="SM00179">
    <property type="entry name" value="EGF_CA"/>
    <property type="match status" value="2"/>
</dbReference>
<dbReference type="GO" id="GO:0005509">
    <property type="term" value="F:calcium ion binding"/>
    <property type="evidence" value="ECO:0007669"/>
    <property type="project" value="UniProtKB-UniRule"/>
</dbReference>
<feature type="domain" description="Cadherin" evidence="21">
    <location>
        <begin position="1838"/>
        <end position="1957"/>
    </location>
</feature>
<dbReference type="GO" id="GO:0001736">
    <property type="term" value="P:establishment of planar polarity"/>
    <property type="evidence" value="ECO:0007669"/>
    <property type="project" value="UniProtKB-ARBA"/>
</dbReference>
<dbReference type="GO" id="GO:0035239">
    <property type="term" value="P:tube morphogenesis"/>
    <property type="evidence" value="ECO:0007669"/>
    <property type="project" value="UniProtKB-ARBA"/>
</dbReference>
<dbReference type="EMBL" id="CAXIEN010000327">
    <property type="protein sequence ID" value="CAL1293489.1"/>
    <property type="molecule type" value="Genomic_DNA"/>
</dbReference>
<evidence type="ECO:0000256" key="8">
    <source>
        <dbReference type="ARBA" id="ARBA00022889"/>
    </source>
</evidence>
<evidence type="ECO:0000256" key="14">
    <source>
        <dbReference type="PROSITE-ProRule" id="PRU00076"/>
    </source>
</evidence>
<keyword evidence="5 18" id="KW-0732">Signal</keyword>
<name>A0AAV2BCY7_9ARAC</name>
<dbReference type="FunFam" id="2.60.40.60:FF:000058">
    <property type="entry name" value="FAT atypical cadherin 3"/>
    <property type="match status" value="2"/>
</dbReference>
<dbReference type="InterPro" id="IPR015919">
    <property type="entry name" value="Cadherin-like_sf"/>
</dbReference>
<feature type="domain" description="Cadherin" evidence="21">
    <location>
        <begin position="529"/>
        <end position="633"/>
    </location>
</feature>
<reference evidence="22 23" key="1">
    <citation type="submission" date="2024-04" db="EMBL/GenBank/DDBJ databases">
        <authorList>
            <person name="Rising A."/>
            <person name="Reimegard J."/>
            <person name="Sonavane S."/>
            <person name="Akerstrom W."/>
            <person name="Nylinder S."/>
            <person name="Hedman E."/>
            <person name="Kallberg Y."/>
        </authorList>
    </citation>
    <scope>NUCLEOTIDE SEQUENCE [LARGE SCALE GENOMIC DNA]</scope>
</reference>
<dbReference type="FunFam" id="2.60.40.60:FF:000274">
    <property type="entry name" value="neural-cadherin isoform X9"/>
    <property type="match status" value="1"/>
</dbReference>
<evidence type="ECO:0000256" key="5">
    <source>
        <dbReference type="ARBA" id="ARBA00022729"/>
    </source>
</evidence>
<feature type="domain" description="Laminin G" evidence="19">
    <location>
        <begin position="2502"/>
        <end position="2690"/>
    </location>
</feature>
<organism evidence="22 23">
    <name type="scientific">Larinioides sclopetarius</name>
    <dbReference type="NCBI Taxonomy" id="280406"/>
    <lineage>
        <taxon>Eukaryota</taxon>
        <taxon>Metazoa</taxon>
        <taxon>Ecdysozoa</taxon>
        <taxon>Arthropoda</taxon>
        <taxon>Chelicerata</taxon>
        <taxon>Arachnida</taxon>
        <taxon>Araneae</taxon>
        <taxon>Araneomorphae</taxon>
        <taxon>Entelegynae</taxon>
        <taxon>Araneoidea</taxon>
        <taxon>Araneidae</taxon>
        <taxon>Larinioides</taxon>
    </lineage>
</organism>
<dbReference type="GO" id="GO:0005911">
    <property type="term" value="C:cell-cell junction"/>
    <property type="evidence" value="ECO:0007669"/>
    <property type="project" value="UniProtKB-ARBA"/>
</dbReference>
<dbReference type="InterPro" id="IPR001881">
    <property type="entry name" value="EGF-like_Ca-bd_dom"/>
</dbReference>
<dbReference type="PROSITE" id="PS50025">
    <property type="entry name" value="LAM_G_DOMAIN"/>
    <property type="match status" value="2"/>
</dbReference>
<dbReference type="GO" id="GO:0016477">
    <property type="term" value="P:cell migration"/>
    <property type="evidence" value="ECO:0007669"/>
    <property type="project" value="TreeGrafter"/>
</dbReference>
<evidence type="ECO:0000313" key="23">
    <source>
        <dbReference type="Proteomes" id="UP001497382"/>
    </source>
</evidence>
<gene>
    <name evidence="22" type="ORF">LARSCL_LOCUS18218</name>
</gene>
<evidence type="ECO:0000256" key="17">
    <source>
        <dbReference type="SAM" id="Phobius"/>
    </source>
</evidence>
<feature type="domain" description="Cadherin" evidence="21">
    <location>
        <begin position="1615"/>
        <end position="1733"/>
    </location>
</feature>
<evidence type="ECO:0000256" key="1">
    <source>
        <dbReference type="ARBA" id="ARBA00004251"/>
    </source>
</evidence>
<evidence type="ECO:0000256" key="2">
    <source>
        <dbReference type="ARBA" id="ARBA00022475"/>
    </source>
</evidence>
<keyword evidence="6" id="KW-0677">Repeat</keyword>
<dbReference type="PANTHER" id="PTHR24027">
    <property type="entry name" value="CADHERIN-23"/>
    <property type="match status" value="1"/>
</dbReference>
<evidence type="ECO:0000256" key="6">
    <source>
        <dbReference type="ARBA" id="ARBA00022737"/>
    </source>
</evidence>
<keyword evidence="9 17" id="KW-1133">Transmembrane helix</keyword>
<dbReference type="CDD" id="cd19941">
    <property type="entry name" value="TIL"/>
    <property type="match status" value="1"/>
</dbReference>
<dbReference type="GO" id="GO:0007424">
    <property type="term" value="P:open tracheal system development"/>
    <property type="evidence" value="ECO:0007669"/>
    <property type="project" value="UniProtKB-ARBA"/>
</dbReference>
<feature type="domain" description="Cadherin" evidence="21">
    <location>
        <begin position="1734"/>
        <end position="1838"/>
    </location>
</feature>
<dbReference type="FunFam" id="2.60.40.60:FF:000184">
    <property type="entry name" value="neural-cadherin isoform X12"/>
    <property type="match status" value="1"/>
</dbReference>
<dbReference type="InterPro" id="IPR001791">
    <property type="entry name" value="Laminin_G"/>
</dbReference>
<dbReference type="Pfam" id="PF00008">
    <property type="entry name" value="EGF"/>
    <property type="match status" value="1"/>
</dbReference>
<dbReference type="FunFam" id="2.60.40.60:FF:000039">
    <property type="entry name" value="FAT atypical cadherin 3"/>
    <property type="match status" value="1"/>
</dbReference>
<protein>
    <recommendedName>
        <fullName evidence="24">Neural-cadherin</fullName>
    </recommendedName>
</protein>
<dbReference type="Pfam" id="PF01049">
    <property type="entry name" value="CADH_Y-type_LIR"/>
    <property type="match status" value="1"/>
</dbReference>
<dbReference type="PANTHER" id="PTHR24027:SF438">
    <property type="entry name" value="CADHERIN 23"/>
    <property type="match status" value="1"/>
</dbReference>
<dbReference type="Gene3D" id="2.60.120.200">
    <property type="match status" value="2"/>
</dbReference>
<dbReference type="FunFam" id="2.60.120.200:FF:000040">
    <property type="entry name" value="neural-cadherin isoform X1"/>
    <property type="match status" value="1"/>
</dbReference>
<evidence type="ECO:0000259" key="20">
    <source>
        <dbReference type="PROSITE" id="PS50026"/>
    </source>
</evidence>
<dbReference type="FunFam" id="2.60.40.60:FF:000112">
    <property type="entry name" value="neural-cadherin isoform X1"/>
    <property type="match status" value="1"/>
</dbReference>
<keyword evidence="7 13" id="KW-0106">Calcium</keyword>
<dbReference type="GO" id="GO:0007163">
    <property type="term" value="P:establishment or maintenance of cell polarity"/>
    <property type="evidence" value="ECO:0007669"/>
    <property type="project" value="UniProtKB-ARBA"/>
</dbReference>
<dbReference type="PRINTS" id="PR00205">
    <property type="entry name" value="CADHERIN"/>
</dbReference>
<dbReference type="InterPro" id="IPR002126">
    <property type="entry name" value="Cadherin-like_dom"/>
</dbReference>
<dbReference type="GO" id="GO:0048565">
    <property type="term" value="P:digestive tract development"/>
    <property type="evidence" value="ECO:0007669"/>
    <property type="project" value="UniProtKB-ARBA"/>
</dbReference>
<dbReference type="SUPFAM" id="SSF49313">
    <property type="entry name" value="Cadherin-like"/>
    <property type="match status" value="17"/>
</dbReference>
<evidence type="ECO:0000256" key="10">
    <source>
        <dbReference type="ARBA" id="ARBA00023136"/>
    </source>
</evidence>
<feature type="domain" description="Laminin G" evidence="19">
    <location>
        <begin position="2256"/>
        <end position="2457"/>
    </location>
</feature>
<comment type="caution">
    <text evidence="22">The sequence shown here is derived from an EMBL/GenBank/DDBJ whole genome shotgun (WGS) entry which is preliminary data.</text>
</comment>
<feature type="domain" description="Cadherin" evidence="21">
    <location>
        <begin position="210"/>
        <end position="314"/>
    </location>
</feature>
<dbReference type="GO" id="GO:0007431">
    <property type="term" value="P:salivary gland development"/>
    <property type="evidence" value="ECO:0007669"/>
    <property type="project" value="UniProtKB-ARBA"/>
</dbReference>
<evidence type="ECO:0000256" key="12">
    <source>
        <dbReference type="ARBA" id="ARBA00023180"/>
    </source>
</evidence>
<keyword evidence="12" id="KW-0325">Glycoprotein</keyword>
<feature type="disulfide bond" evidence="14">
    <location>
        <begin position="2762"/>
        <end position="2771"/>
    </location>
</feature>
<dbReference type="Proteomes" id="UP001497382">
    <property type="component" value="Unassembled WGS sequence"/>
</dbReference>
<keyword evidence="4 15" id="KW-0812">Transmembrane</keyword>
<proteinExistence type="predicted"/>
<dbReference type="FunFam" id="2.60.40.60:FF:000033">
    <property type="entry name" value="FAT atypical cadherin 1"/>
    <property type="match status" value="2"/>
</dbReference>
<keyword evidence="23" id="KW-1185">Reference proteome</keyword>
<dbReference type="InterPro" id="IPR027397">
    <property type="entry name" value="Catenin-bd_sf"/>
</dbReference>
<dbReference type="GO" id="GO:0030425">
    <property type="term" value="C:dendrite"/>
    <property type="evidence" value="ECO:0007669"/>
    <property type="project" value="UniProtKB-ARBA"/>
</dbReference>
<dbReference type="GO" id="GO:0008104">
    <property type="term" value="P:intracellular protein localization"/>
    <property type="evidence" value="ECO:0007669"/>
    <property type="project" value="UniProtKB-ARBA"/>
</dbReference>
<evidence type="ECO:0000259" key="21">
    <source>
        <dbReference type="PROSITE" id="PS50268"/>
    </source>
</evidence>
<dbReference type="FunFam" id="4.10.900.10:FF:000012">
    <property type="entry name" value="Putative DE-cadherin"/>
    <property type="match status" value="1"/>
</dbReference>
<dbReference type="PROSITE" id="PS00232">
    <property type="entry name" value="CADHERIN_1"/>
    <property type="match status" value="5"/>
</dbReference>
<evidence type="ECO:0000256" key="3">
    <source>
        <dbReference type="ARBA" id="ARBA00022536"/>
    </source>
</evidence>
<comment type="subcellular location">
    <subcellularLocation>
        <location evidence="1 15">Cell membrane</location>
        <topology evidence="1 15">Single-pass type I membrane protein</topology>
    </subcellularLocation>
</comment>
<evidence type="ECO:0000256" key="9">
    <source>
        <dbReference type="ARBA" id="ARBA00022989"/>
    </source>
</evidence>
<accession>A0AAV2BCY7</accession>
<dbReference type="InterPro" id="IPR013320">
    <property type="entry name" value="ConA-like_dom_sf"/>
</dbReference>
<dbReference type="InterPro" id="IPR056370">
    <property type="entry name" value="Shg-like_Ig-like"/>
</dbReference>
<dbReference type="SUPFAM" id="SSF49899">
    <property type="entry name" value="Concanavalin A-like lectins/glucanases"/>
    <property type="match status" value="2"/>
</dbReference>
<dbReference type="GO" id="GO:0007156">
    <property type="term" value="P:homophilic cell adhesion via plasma membrane adhesion molecules"/>
    <property type="evidence" value="ECO:0007669"/>
    <property type="project" value="InterPro"/>
</dbReference>
<feature type="domain" description="EGF-like" evidence="20">
    <location>
        <begin position="2469"/>
        <end position="2499"/>
    </location>
</feature>
<dbReference type="Pfam" id="PF12662">
    <property type="entry name" value="cEGF"/>
    <property type="match status" value="1"/>
</dbReference>
<feature type="domain" description="Cadherin" evidence="21">
    <location>
        <begin position="1181"/>
        <end position="1288"/>
    </location>
</feature>
<dbReference type="SMART" id="SM00282">
    <property type="entry name" value="LamG"/>
    <property type="match status" value="2"/>
</dbReference>
<feature type="signal peptide" evidence="18">
    <location>
        <begin position="1"/>
        <end position="20"/>
    </location>
</feature>
<comment type="caution">
    <text evidence="14">Lacks conserved residue(s) required for the propagation of feature annotation.</text>
</comment>
<dbReference type="Gene3D" id="4.10.900.10">
    <property type="entry name" value="TCF3-CBD (Catenin binding domain)"/>
    <property type="match status" value="1"/>
</dbReference>
<feature type="domain" description="Cadherin" evidence="21">
    <location>
        <begin position="1389"/>
        <end position="1503"/>
    </location>
</feature>
<keyword evidence="8 15" id="KW-0130">Cell adhesion</keyword>
<dbReference type="Gene3D" id="2.60.40.60">
    <property type="entry name" value="Cadherins"/>
    <property type="match status" value="17"/>
</dbReference>
<feature type="domain" description="Cadherin" evidence="21">
    <location>
        <begin position="109"/>
        <end position="209"/>
    </location>
</feature>
<dbReference type="SMART" id="SM00181">
    <property type="entry name" value="EGF"/>
    <property type="match status" value="4"/>
</dbReference>
<dbReference type="GO" id="GO:0008013">
    <property type="term" value="F:beta-catenin binding"/>
    <property type="evidence" value="ECO:0007669"/>
    <property type="project" value="TreeGrafter"/>
</dbReference>
<feature type="disulfide bond" evidence="14">
    <location>
        <begin position="2245"/>
        <end position="2254"/>
    </location>
</feature>
<keyword evidence="3 14" id="KW-0245">EGF-like domain</keyword>
<evidence type="ECO:0000256" key="4">
    <source>
        <dbReference type="ARBA" id="ARBA00022692"/>
    </source>
</evidence>
<dbReference type="CDD" id="cd00110">
    <property type="entry name" value="LamG"/>
    <property type="match status" value="2"/>
</dbReference>
<dbReference type="FunFam" id="2.60.40.60:FF:000182">
    <property type="entry name" value="Blast:Putative neural-cadherin 2"/>
    <property type="match status" value="1"/>
</dbReference>
<evidence type="ECO:0000256" key="13">
    <source>
        <dbReference type="PROSITE-ProRule" id="PRU00043"/>
    </source>
</evidence>